<dbReference type="VEuPathDB" id="FungiDB:RhiirFUN_005457"/>
<dbReference type="GO" id="GO:0004523">
    <property type="term" value="F:RNA-DNA hybrid ribonuclease activity"/>
    <property type="evidence" value="ECO:0007669"/>
    <property type="project" value="InterPro"/>
</dbReference>
<sequence length="978" mass="113990">MGTDLTLIKANPPLKDARYLGIYIRSRAGQSHVIKRAQQEITSITNALRHKKVTASQIAYVNNVVLMARLEYRLKTTLVSENQCQTLHNRMITLLKTKMRIIRSANNNIFMHQNMVGLVPLSQHLRTAQYSEFIIRINSRDWDGISTRIMLRNTQLRIGLQGCILVDHTELILKINLQNNFNFNLLKSFKDQMFSFRPTDLTAWNLTTQHQHTIISILHTSVDVGHTNFRKLEQSRIKAIESFIKRPAELLDINFLDHITHNNGVDMLFWTQIKKIFGKNPKGPIPNFFKYLEEIAIDQNSNGQRTLIERYQATIIPTNKTISLTPSPPSRDGRRKEWIVTRDGDEYQFGKILKKNLTRFSYQHWIRQDNNNLITQCAGCSTNSTHTEDNPVCIKKEKYHKSTIIDVKRSTNNYQNTSTFEILTPVDLIKTRIITKPSLYENESPFISLDIPSYNLDIIKRTISSTLLITELSDILGCFEQFDNQEFHFFTDGSMDLNCINNEDVVVMGAGWILKNTDISFSCGIRFHPSSTRPELLAILTALLVAPSESRVHIHTDSQAAIDGINTINNIVSRHGRKFLKLNNYIILFAIYDIITSKRLDIKIHKVKGHSGCHWNDKADAIAKIGRETAVVNFNRLVDLQFICSYSFPLLFLPVWHSIEIDRRVRQFCRIVSESLEEVTWSLNSNWKDYFDNQTHDISTEWNWTAHWRYLNNINKSRCDNLDTNNTLINFIKSSNNLLPTVDNLRKRNDIYDDVPCPACRDHEETLNHLVICTGLEQAFLTAEKETIDKIRKYLKRFKCKKSVTINELYISIFEYRDPAFPELKQRNRQELLRGLISHTIVKKLRKLTSKRIASLLSLKIIKYFHEAFRKHVWKPRCKMMNELEESLHITHQDKCKTSRTHKEDAETQRDYYRHTLTAFREQKASKYNEGLRRCKDHLYRLVTTGLLPPWKSRKITVQHKNNNNNNNNNKNYDKVAA</sequence>
<protein>
    <recommendedName>
        <fullName evidence="2">RNase H type-1 domain-containing protein</fullName>
    </recommendedName>
</protein>
<dbReference type="GO" id="GO:0003676">
    <property type="term" value="F:nucleic acid binding"/>
    <property type="evidence" value="ECO:0007669"/>
    <property type="project" value="InterPro"/>
</dbReference>
<accession>A0A915YSC2</accession>
<feature type="region of interest" description="Disordered" evidence="1">
    <location>
        <begin position="958"/>
        <end position="978"/>
    </location>
</feature>
<dbReference type="EMBL" id="CAGKOT010000003">
    <property type="protein sequence ID" value="CAB5324359.1"/>
    <property type="molecule type" value="Genomic_DNA"/>
</dbReference>
<organism evidence="3 4">
    <name type="scientific">Rhizophagus irregularis</name>
    <dbReference type="NCBI Taxonomy" id="588596"/>
    <lineage>
        <taxon>Eukaryota</taxon>
        <taxon>Fungi</taxon>
        <taxon>Fungi incertae sedis</taxon>
        <taxon>Mucoromycota</taxon>
        <taxon>Glomeromycotina</taxon>
        <taxon>Glomeromycetes</taxon>
        <taxon>Glomerales</taxon>
        <taxon>Glomeraceae</taxon>
        <taxon>Rhizophagus</taxon>
    </lineage>
</organism>
<proteinExistence type="predicted"/>
<dbReference type="CDD" id="cd09276">
    <property type="entry name" value="Rnase_HI_RT_non_LTR"/>
    <property type="match status" value="1"/>
</dbReference>
<dbReference type="PROSITE" id="PS50879">
    <property type="entry name" value="RNASE_H_1"/>
    <property type="match status" value="1"/>
</dbReference>
<dbReference type="Proteomes" id="UP000684084">
    <property type="component" value="Unassembled WGS sequence"/>
</dbReference>
<dbReference type="Pfam" id="PF00075">
    <property type="entry name" value="RNase_H"/>
    <property type="match status" value="1"/>
</dbReference>
<comment type="caution">
    <text evidence="3">The sequence shown here is derived from an EMBL/GenBank/DDBJ whole genome shotgun (WGS) entry which is preliminary data.</text>
</comment>
<dbReference type="OrthoDB" id="2346451at2759"/>
<evidence type="ECO:0000256" key="1">
    <source>
        <dbReference type="SAM" id="MobiDB-lite"/>
    </source>
</evidence>
<evidence type="ECO:0000313" key="3">
    <source>
        <dbReference type="EMBL" id="CAB5324359.1"/>
    </source>
</evidence>
<feature type="domain" description="RNase H type-1" evidence="2">
    <location>
        <begin position="483"/>
        <end position="628"/>
    </location>
</feature>
<gene>
    <name evidence="3" type="ORF">CHRIB12_LOCUS2462</name>
</gene>
<feature type="compositionally biased region" description="Low complexity" evidence="1">
    <location>
        <begin position="961"/>
        <end position="971"/>
    </location>
</feature>
<evidence type="ECO:0000313" key="4">
    <source>
        <dbReference type="Proteomes" id="UP000684084"/>
    </source>
</evidence>
<reference evidence="3" key="1">
    <citation type="submission" date="2020-05" db="EMBL/GenBank/DDBJ databases">
        <authorList>
            <person name="Rincon C."/>
            <person name="Sanders R I."/>
            <person name="Robbins C."/>
            <person name="Chaturvedi A."/>
        </authorList>
    </citation>
    <scope>NUCLEOTIDE SEQUENCE</scope>
    <source>
        <strain evidence="3">CHB12</strain>
    </source>
</reference>
<name>A0A915YSC2_9GLOM</name>
<dbReference type="AlphaFoldDB" id="A0A915YSC2"/>
<evidence type="ECO:0000259" key="2">
    <source>
        <dbReference type="PROSITE" id="PS50879"/>
    </source>
</evidence>
<dbReference type="InterPro" id="IPR002156">
    <property type="entry name" value="RNaseH_domain"/>
</dbReference>